<dbReference type="Gramene" id="GBG62997">
    <property type="protein sequence ID" value="GBG62997"/>
    <property type="gene ID" value="CBR_g34697"/>
</dbReference>
<keyword evidence="2" id="KW-1185">Reference proteome</keyword>
<gene>
    <name evidence="1" type="ORF">CBR_g34697</name>
</gene>
<proteinExistence type="predicted"/>
<dbReference type="Proteomes" id="UP000265515">
    <property type="component" value="Unassembled WGS sequence"/>
</dbReference>
<evidence type="ECO:0000313" key="1">
    <source>
        <dbReference type="EMBL" id="GBG62997.1"/>
    </source>
</evidence>
<protein>
    <recommendedName>
        <fullName evidence="3">Retrotransposon gag domain-containing protein</fullName>
    </recommendedName>
</protein>
<organism evidence="1 2">
    <name type="scientific">Chara braunii</name>
    <name type="common">Braun's stonewort</name>
    <dbReference type="NCBI Taxonomy" id="69332"/>
    <lineage>
        <taxon>Eukaryota</taxon>
        <taxon>Viridiplantae</taxon>
        <taxon>Streptophyta</taxon>
        <taxon>Charophyceae</taxon>
        <taxon>Charales</taxon>
        <taxon>Characeae</taxon>
        <taxon>Chara</taxon>
    </lineage>
</organism>
<evidence type="ECO:0000313" key="2">
    <source>
        <dbReference type="Proteomes" id="UP000265515"/>
    </source>
</evidence>
<name>A0A388JZ00_CHABU</name>
<dbReference type="AlphaFoldDB" id="A0A388JZ00"/>
<evidence type="ECO:0008006" key="3">
    <source>
        <dbReference type="Google" id="ProtNLM"/>
    </source>
</evidence>
<comment type="caution">
    <text evidence="1">The sequence shown here is derived from an EMBL/GenBank/DDBJ whole genome shotgun (WGS) entry which is preliminary data.</text>
</comment>
<dbReference type="EMBL" id="BFEA01000034">
    <property type="protein sequence ID" value="GBG62997.1"/>
    <property type="molecule type" value="Genomic_DNA"/>
</dbReference>
<reference evidence="1 2" key="1">
    <citation type="journal article" date="2018" name="Cell">
        <title>The Chara Genome: Secondary Complexity and Implications for Plant Terrestrialization.</title>
        <authorList>
            <person name="Nishiyama T."/>
            <person name="Sakayama H."/>
            <person name="Vries J.D."/>
            <person name="Buschmann H."/>
            <person name="Saint-Marcoux D."/>
            <person name="Ullrich K.K."/>
            <person name="Haas F.B."/>
            <person name="Vanderstraeten L."/>
            <person name="Becker D."/>
            <person name="Lang D."/>
            <person name="Vosolsobe S."/>
            <person name="Rombauts S."/>
            <person name="Wilhelmsson P.K.I."/>
            <person name="Janitza P."/>
            <person name="Kern R."/>
            <person name="Heyl A."/>
            <person name="Rumpler F."/>
            <person name="Villalobos L.I.A.C."/>
            <person name="Clay J.M."/>
            <person name="Skokan R."/>
            <person name="Toyoda A."/>
            <person name="Suzuki Y."/>
            <person name="Kagoshima H."/>
            <person name="Schijlen E."/>
            <person name="Tajeshwar N."/>
            <person name="Catarino B."/>
            <person name="Hetherington A.J."/>
            <person name="Saltykova A."/>
            <person name="Bonnot C."/>
            <person name="Breuninger H."/>
            <person name="Symeonidi A."/>
            <person name="Radhakrishnan G.V."/>
            <person name="Van Nieuwerburgh F."/>
            <person name="Deforce D."/>
            <person name="Chang C."/>
            <person name="Karol K.G."/>
            <person name="Hedrich R."/>
            <person name="Ulvskov P."/>
            <person name="Glockner G."/>
            <person name="Delwiche C.F."/>
            <person name="Petrasek J."/>
            <person name="Van de Peer Y."/>
            <person name="Friml J."/>
            <person name="Beilby M."/>
            <person name="Dolan L."/>
            <person name="Kohara Y."/>
            <person name="Sugano S."/>
            <person name="Fujiyama A."/>
            <person name="Delaux P.-M."/>
            <person name="Quint M."/>
            <person name="TheiBen G."/>
            <person name="Hagemann M."/>
            <person name="Harholt J."/>
            <person name="Dunand C."/>
            <person name="Zachgo S."/>
            <person name="Langdale J."/>
            <person name="Maumus F."/>
            <person name="Straeten D.V.D."/>
            <person name="Gould S.B."/>
            <person name="Rensing S.A."/>
        </authorList>
    </citation>
    <scope>NUCLEOTIDE SEQUENCE [LARGE SCALE GENOMIC DNA]</scope>
    <source>
        <strain evidence="1 2">S276</strain>
    </source>
</reference>
<accession>A0A388JZ00</accession>
<sequence length="348" mass="40691">MFEYVWWEFRLEIEKIVADAQGDWNSFKKEMQRKYKLGDGLLTIDQLHNINRNDFTTIGVFATAFEKMAERVPGLSEEMQCVIFLGKISGYETMELTRGGASGRKTSWETIKRNLASRDLDQVFRHQVKMERKKRKEIGVIQGADSALGGVLSSMETQLKELKDKVESGKVMAVGQTSNKMREGQQRLRQVTKDFDGMPVYKKEDTFRMFLREFEEYAFRREWDTQLMLLKVTGLGECNKEMDEIVSDCLGWMTFKAEMWAKYGDLTKDEIEDDIIFDGTNLEDFEDSIDLFAEKRRWGENKKLEQLMTRIAPRESEVVRKVRGRMKETRHLLNKGMIRQGLKMEVAQ</sequence>